<accession>A0A024VZ61</accession>
<feature type="transmembrane region" description="Helical" evidence="1">
    <location>
        <begin position="230"/>
        <end position="255"/>
    </location>
</feature>
<dbReference type="Proteomes" id="UP000030708">
    <property type="component" value="Unassembled WGS sequence"/>
</dbReference>
<evidence type="ECO:0000313" key="3">
    <source>
        <dbReference type="Proteomes" id="UP000030708"/>
    </source>
</evidence>
<organism evidence="2 3">
    <name type="scientific">Plasmodium falciparum Tanzania</name>
    <name type="common">2000708</name>
    <dbReference type="NCBI Taxonomy" id="1036725"/>
    <lineage>
        <taxon>Eukaryota</taxon>
        <taxon>Sar</taxon>
        <taxon>Alveolata</taxon>
        <taxon>Apicomplexa</taxon>
        <taxon>Aconoidasida</taxon>
        <taxon>Haemosporida</taxon>
        <taxon>Plasmodiidae</taxon>
        <taxon>Plasmodium</taxon>
        <taxon>Plasmodium (Laverania)</taxon>
    </lineage>
</organism>
<evidence type="ECO:0000313" key="2">
    <source>
        <dbReference type="EMBL" id="ETW33201.1"/>
    </source>
</evidence>
<proteinExistence type="predicted"/>
<dbReference type="Pfam" id="PF02009">
    <property type="entry name" value="RIFIN"/>
    <property type="match status" value="1"/>
</dbReference>
<dbReference type="InterPro" id="IPR006373">
    <property type="entry name" value="VSA_Rifin"/>
</dbReference>
<dbReference type="EMBL" id="KI926813">
    <property type="protein sequence ID" value="ETW33201.1"/>
    <property type="molecule type" value="Genomic_DNA"/>
</dbReference>
<dbReference type="NCBIfam" id="TIGR01477">
    <property type="entry name" value="RIFIN"/>
    <property type="match status" value="1"/>
</dbReference>
<reference evidence="2 3" key="1">
    <citation type="submission" date="2013-02" db="EMBL/GenBank/DDBJ databases">
        <title>The Genome Annotation of Plasmodium falciparum Tanzania (2000708).</title>
        <authorList>
            <consortium name="The Broad Institute Genome Sequencing Platform"/>
            <consortium name="The Broad Institute Genome Sequencing Center for Infectious Disease"/>
            <person name="Neafsey D."/>
            <person name="Hoffman S."/>
            <person name="Volkman S."/>
            <person name="Rosenthal P."/>
            <person name="Walker B."/>
            <person name="Young S.K."/>
            <person name="Zeng Q."/>
            <person name="Gargeya S."/>
            <person name="Fitzgerald M."/>
            <person name="Haas B."/>
            <person name="Abouelleil A."/>
            <person name="Allen A.W."/>
            <person name="Alvarado L."/>
            <person name="Arachchi H.M."/>
            <person name="Berlin A.M."/>
            <person name="Chapman S.B."/>
            <person name="Gainer-Dewar J."/>
            <person name="Goldberg J."/>
            <person name="Griggs A."/>
            <person name="Gujja S."/>
            <person name="Hansen M."/>
            <person name="Howarth C."/>
            <person name="Imamovic A."/>
            <person name="Ireland A."/>
            <person name="Larimer J."/>
            <person name="McCowan C."/>
            <person name="Murphy C."/>
            <person name="Pearson M."/>
            <person name="Poon T.W."/>
            <person name="Priest M."/>
            <person name="Roberts A."/>
            <person name="Saif S."/>
            <person name="Shea T."/>
            <person name="Sisk P."/>
            <person name="Sykes S."/>
            <person name="Wortman J."/>
            <person name="Nusbaum C."/>
            <person name="Birren B."/>
        </authorList>
    </citation>
    <scope>NUCLEOTIDE SEQUENCE [LARGE SCALE GENOMIC DNA]</scope>
    <source>
        <strain evidence="3">Tanzania (2000708)</strain>
    </source>
</reference>
<keyword evidence="1" id="KW-1133">Transmembrane helix</keyword>
<gene>
    <name evidence="2" type="ORF">PFTANZ_06081</name>
</gene>
<sequence length="272" mass="28121">MAQQLTTLETKIDTNDIPTCVCEKSLADKVEKGCLKCGYGLGTVAPTVGLIGSVAIGSLKNAALKIAIDEAIAEGAAKGLAAGTKAGIQEVMKGLYTDFRLSAVDDKVLGLVLDGTNYNNVSNITTAISTKFNRSCMPSFPVPGAVHGPGPVLVASPDPTFCSTFDALGFGQRKVFDPSLLQDSIKSAVNQIVTKAETAASTETAKVTASETETLKATNIAAVEAATTPYYTPIIASIIAIEVIVLIMVIIYLILRTIAGTGGGALSCLHSH</sequence>
<keyword evidence="1" id="KW-0812">Transmembrane</keyword>
<keyword evidence="1" id="KW-0472">Membrane</keyword>
<name>A0A024VZ61_PLAFA</name>
<protein>
    <recommendedName>
        <fullName evidence="4">Surface antigen</fullName>
    </recommendedName>
</protein>
<dbReference type="AlphaFoldDB" id="A0A024VZ61"/>
<evidence type="ECO:0008006" key="4">
    <source>
        <dbReference type="Google" id="ProtNLM"/>
    </source>
</evidence>
<reference evidence="2 3" key="2">
    <citation type="submission" date="2013-02" db="EMBL/GenBank/DDBJ databases">
        <title>The Genome Sequence of Plasmodium falciparum Tanzania (2000708).</title>
        <authorList>
            <consortium name="The Broad Institute Genome Sequencing Platform"/>
            <consortium name="The Broad Institute Genome Sequencing Center for Infectious Disease"/>
            <person name="Neafsey D."/>
            <person name="Cheeseman I."/>
            <person name="Volkman S."/>
            <person name="Adams J."/>
            <person name="Walker B."/>
            <person name="Young S.K."/>
            <person name="Zeng Q."/>
            <person name="Gargeya S."/>
            <person name="Fitzgerald M."/>
            <person name="Haas B."/>
            <person name="Abouelleil A."/>
            <person name="Alvarado L."/>
            <person name="Arachchi H.M."/>
            <person name="Berlin A.M."/>
            <person name="Chapman S.B."/>
            <person name="Dewar J."/>
            <person name="Goldberg J."/>
            <person name="Griggs A."/>
            <person name="Gujja S."/>
            <person name="Hansen M."/>
            <person name="Howarth C."/>
            <person name="Imamovic A."/>
            <person name="Larimer J."/>
            <person name="McCowan C."/>
            <person name="Murphy C."/>
            <person name="Neiman D."/>
            <person name="Pearson M."/>
            <person name="Priest M."/>
            <person name="Roberts A."/>
            <person name="Saif S."/>
            <person name="Shea T."/>
            <person name="Sisk P."/>
            <person name="Sykes S."/>
            <person name="Wortman J."/>
            <person name="Nusbaum C."/>
            <person name="Birren B."/>
        </authorList>
    </citation>
    <scope>NUCLEOTIDE SEQUENCE [LARGE SCALE GENOMIC DNA]</scope>
    <source>
        <strain evidence="3">Tanzania (2000708)</strain>
    </source>
</reference>
<evidence type="ECO:0000256" key="1">
    <source>
        <dbReference type="SAM" id="Phobius"/>
    </source>
</evidence>